<name>A0A835HAR3_9MAGN</name>
<dbReference type="AlphaFoldDB" id="A0A835HAR3"/>
<organism evidence="2 3">
    <name type="scientific">Coptis chinensis</name>
    <dbReference type="NCBI Taxonomy" id="261450"/>
    <lineage>
        <taxon>Eukaryota</taxon>
        <taxon>Viridiplantae</taxon>
        <taxon>Streptophyta</taxon>
        <taxon>Embryophyta</taxon>
        <taxon>Tracheophyta</taxon>
        <taxon>Spermatophyta</taxon>
        <taxon>Magnoliopsida</taxon>
        <taxon>Ranunculales</taxon>
        <taxon>Ranunculaceae</taxon>
        <taxon>Coptidoideae</taxon>
        <taxon>Coptis</taxon>
    </lineage>
</organism>
<comment type="caution">
    <text evidence="2">The sequence shown here is derived from an EMBL/GenBank/DDBJ whole genome shotgun (WGS) entry which is preliminary data.</text>
</comment>
<reference evidence="2 3" key="1">
    <citation type="submission" date="2020-10" db="EMBL/GenBank/DDBJ databases">
        <title>The Coptis chinensis genome and diversification of protoberbering-type alkaloids.</title>
        <authorList>
            <person name="Wang B."/>
            <person name="Shu S."/>
            <person name="Song C."/>
            <person name="Liu Y."/>
        </authorList>
    </citation>
    <scope>NUCLEOTIDE SEQUENCE [LARGE SCALE GENOMIC DNA]</scope>
    <source>
        <strain evidence="2">HL-2020</strain>
        <tissue evidence="2">Leaf</tissue>
    </source>
</reference>
<evidence type="ECO:0000313" key="2">
    <source>
        <dbReference type="EMBL" id="KAF9596446.1"/>
    </source>
</evidence>
<dbReference type="GO" id="GO:0006351">
    <property type="term" value="P:DNA-templated transcription"/>
    <property type="evidence" value="ECO:0007669"/>
    <property type="project" value="InterPro"/>
</dbReference>
<dbReference type="PROSITE" id="PS51806">
    <property type="entry name" value="DOG1"/>
    <property type="match status" value="1"/>
</dbReference>
<dbReference type="PANTHER" id="PTHR46354:SF13">
    <property type="entry name" value="PROTEIN DOG1-LIKE 4"/>
    <property type="match status" value="1"/>
</dbReference>
<dbReference type="InterPro" id="IPR025422">
    <property type="entry name" value="TGA_domain"/>
</dbReference>
<proteinExistence type="predicted"/>
<dbReference type="OrthoDB" id="1889475at2759"/>
<keyword evidence="3" id="KW-1185">Reference proteome</keyword>
<feature type="domain" description="DOG1" evidence="1">
    <location>
        <begin position="1"/>
        <end position="167"/>
    </location>
</feature>
<dbReference type="GO" id="GO:0043565">
    <property type="term" value="F:sequence-specific DNA binding"/>
    <property type="evidence" value="ECO:0007669"/>
    <property type="project" value="InterPro"/>
</dbReference>
<gene>
    <name evidence="2" type="ORF">IFM89_011275</name>
</gene>
<dbReference type="Proteomes" id="UP000631114">
    <property type="component" value="Unassembled WGS sequence"/>
</dbReference>
<dbReference type="EMBL" id="JADFTS010000007">
    <property type="protein sequence ID" value="KAF9596446.1"/>
    <property type="molecule type" value="Genomic_DNA"/>
</dbReference>
<sequence length="174" mass="20218">MKRNQEPLEKDVFAMFSPSWFSTYERTYLWIAGFKPGIPFKLVNKYIADLSEEQLQRMNTFRAEMGTRERKLTNELAQVQESVASSYLVGLGRRQVEEREERRQADEAVSEMKEMMVTLVQSADLLRMTIVRGIVEILRPVQCVKFLATAAQLHLRIRMIGLEKDASRNRGSRT</sequence>
<evidence type="ECO:0000259" key="1">
    <source>
        <dbReference type="PROSITE" id="PS51806"/>
    </source>
</evidence>
<accession>A0A835HAR3</accession>
<dbReference type="PANTHER" id="PTHR46354">
    <property type="entry name" value="DOG1 DOMAIN-CONTAINING PROTEIN"/>
    <property type="match status" value="1"/>
</dbReference>
<dbReference type="Pfam" id="PF14144">
    <property type="entry name" value="DOG1"/>
    <property type="match status" value="1"/>
</dbReference>
<protein>
    <recommendedName>
        <fullName evidence="1">DOG1 domain-containing protein</fullName>
    </recommendedName>
</protein>
<dbReference type="InterPro" id="IPR051886">
    <property type="entry name" value="Seed_Dev/Stress_Resp_Reg"/>
</dbReference>
<evidence type="ECO:0000313" key="3">
    <source>
        <dbReference type="Proteomes" id="UP000631114"/>
    </source>
</evidence>